<dbReference type="EMBL" id="JXRP01000020">
    <property type="protein sequence ID" value="KIL43836.1"/>
    <property type="molecule type" value="Genomic_DNA"/>
</dbReference>
<comment type="caution">
    <text evidence="1">The sequence shown here is derived from an EMBL/GenBank/DDBJ whole genome shotgun (WGS) entry which is preliminary data.</text>
</comment>
<name>A0A0C2VH47_9BACL</name>
<organism evidence="1 2">
    <name type="scientific">Jeotgalibacillus soli</name>
    <dbReference type="NCBI Taxonomy" id="889306"/>
    <lineage>
        <taxon>Bacteria</taxon>
        <taxon>Bacillati</taxon>
        <taxon>Bacillota</taxon>
        <taxon>Bacilli</taxon>
        <taxon>Bacillales</taxon>
        <taxon>Caryophanaceae</taxon>
        <taxon>Jeotgalibacillus</taxon>
    </lineage>
</organism>
<gene>
    <name evidence="1" type="ORF">KP78_36600</name>
</gene>
<proteinExistence type="predicted"/>
<sequence length="47" mass="5361">MLKTRLTGIFEKIIVEKSSLSNASSIRGTKMINIFSKHALFLFVFQD</sequence>
<keyword evidence="2" id="KW-1185">Reference proteome</keyword>
<evidence type="ECO:0000313" key="1">
    <source>
        <dbReference type="EMBL" id="KIL43836.1"/>
    </source>
</evidence>
<dbReference type="Proteomes" id="UP000031938">
    <property type="component" value="Unassembled WGS sequence"/>
</dbReference>
<evidence type="ECO:0000313" key="2">
    <source>
        <dbReference type="Proteomes" id="UP000031938"/>
    </source>
</evidence>
<reference evidence="1 2" key="1">
    <citation type="submission" date="2015-01" db="EMBL/GenBank/DDBJ databases">
        <title>Genome sequencing of Jeotgalibacillus soli.</title>
        <authorList>
            <person name="Goh K.M."/>
            <person name="Chan K.-G."/>
            <person name="Yaakop A.S."/>
            <person name="Ee R."/>
            <person name="Gan H.M."/>
            <person name="Chan C.S."/>
        </authorList>
    </citation>
    <scope>NUCLEOTIDE SEQUENCE [LARGE SCALE GENOMIC DNA]</scope>
    <source>
        <strain evidence="1 2">P9</strain>
    </source>
</reference>
<dbReference type="AlphaFoldDB" id="A0A0C2VH47"/>
<accession>A0A0C2VH47</accession>
<protein>
    <submittedName>
        <fullName evidence="1">Uncharacterized protein</fullName>
    </submittedName>
</protein>